<reference evidence="2" key="1">
    <citation type="journal article" date="2020" name="Cell">
        <title>Large-Scale Comparative Analyses of Tick Genomes Elucidate Their Genetic Diversity and Vector Capacities.</title>
        <authorList>
            <consortium name="Tick Genome and Microbiome Consortium (TIGMIC)"/>
            <person name="Jia N."/>
            <person name="Wang J."/>
            <person name="Shi W."/>
            <person name="Du L."/>
            <person name="Sun Y."/>
            <person name="Zhan W."/>
            <person name="Jiang J.F."/>
            <person name="Wang Q."/>
            <person name="Zhang B."/>
            <person name="Ji P."/>
            <person name="Bell-Sakyi L."/>
            <person name="Cui X.M."/>
            <person name="Yuan T.T."/>
            <person name="Jiang B.G."/>
            <person name="Yang W.F."/>
            <person name="Lam T.T."/>
            <person name="Chang Q.C."/>
            <person name="Ding S.J."/>
            <person name="Wang X.J."/>
            <person name="Zhu J.G."/>
            <person name="Ruan X.D."/>
            <person name="Zhao L."/>
            <person name="Wei J.T."/>
            <person name="Ye R.Z."/>
            <person name="Que T.C."/>
            <person name="Du C.H."/>
            <person name="Zhou Y.H."/>
            <person name="Cheng J.X."/>
            <person name="Dai P.F."/>
            <person name="Guo W.B."/>
            <person name="Han X.H."/>
            <person name="Huang E.J."/>
            <person name="Li L.F."/>
            <person name="Wei W."/>
            <person name="Gao Y.C."/>
            <person name="Liu J.Z."/>
            <person name="Shao H.Z."/>
            <person name="Wang X."/>
            <person name="Wang C.C."/>
            <person name="Yang T.C."/>
            <person name="Huo Q.B."/>
            <person name="Li W."/>
            <person name="Chen H.Y."/>
            <person name="Chen S.E."/>
            <person name="Zhou L.G."/>
            <person name="Ni X.B."/>
            <person name="Tian J.H."/>
            <person name="Sheng Y."/>
            <person name="Liu T."/>
            <person name="Pan Y.S."/>
            <person name="Xia L.Y."/>
            <person name="Li J."/>
            <person name="Zhao F."/>
            <person name="Cao W.C."/>
        </authorList>
    </citation>
    <scope>NUCLEOTIDE SEQUENCE</scope>
    <source>
        <strain evidence="2">Rsan-2018</strain>
    </source>
</reference>
<feature type="compositionally biased region" description="Low complexity" evidence="1">
    <location>
        <begin position="60"/>
        <end position="71"/>
    </location>
</feature>
<evidence type="ECO:0000313" key="3">
    <source>
        <dbReference type="Proteomes" id="UP000821837"/>
    </source>
</evidence>
<organism evidence="2 3">
    <name type="scientific">Rhipicephalus sanguineus</name>
    <name type="common">Brown dog tick</name>
    <name type="synonym">Ixodes sanguineus</name>
    <dbReference type="NCBI Taxonomy" id="34632"/>
    <lineage>
        <taxon>Eukaryota</taxon>
        <taxon>Metazoa</taxon>
        <taxon>Ecdysozoa</taxon>
        <taxon>Arthropoda</taxon>
        <taxon>Chelicerata</taxon>
        <taxon>Arachnida</taxon>
        <taxon>Acari</taxon>
        <taxon>Parasitiformes</taxon>
        <taxon>Ixodida</taxon>
        <taxon>Ixodoidea</taxon>
        <taxon>Ixodidae</taxon>
        <taxon>Rhipicephalinae</taxon>
        <taxon>Rhipicephalus</taxon>
        <taxon>Rhipicephalus</taxon>
    </lineage>
</organism>
<name>A0A9D4PBK2_RHISA</name>
<gene>
    <name evidence="2" type="ORF">HPB52_024846</name>
</gene>
<feature type="compositionally biased region" description="Basic and acidic residues" evidence="1">
    <location>
        <begin position="72"/>
        <end position="82"/>
    </location>
</feature>
<dbReference type="Proteomes" id="UP000821837">
    <property type="component" value="Unassembled WGS sequence"/>
</dbReference>
<proteinExistence type="predicted"/>
<protein>
    <submittedName>
        <fullName evidence="2">Uncharacterized protein</fullName>
    </submittedName>
</protein>
<dbReference type="AlphaFoldDB" id="A0A9D4PBK2"/>
<evidence type="ECO:0000313" key="2">
    <source>
        <dbReference type="EMBL" id="KAH7932188.1"/>
    </source>
</evidence>
<sequence length="167" mass="18384">MSGNSAPTARDIFLQAKEKIRSSKSLHRRVLIVQWLKKWACQDDSTRDDSASYEEEDDGVVPAPAVPAVGVEVRDGHAETSPRNDASNRALPSVSEDQDGPPCKRRRLDDLPDEETLEPSGSRGNNSSAEDDTYPVRAPPLPDWLDVDGAVFEEPVEDPDLSFLDDL</sequence>
<comment type="caution">
    <text evidence="2">The sequence shown here is derived from an EMBL/GenBank/DDBJ whole genome shotgun (WGS) entry which is preliminary data.</text>
</comment>
<feature type="region of interest" description="Disordered" evidence="1">
    <location>
        <begin position="42"/>
        <end position="143"/>
    </location>
</feature>
<dbReference type="EMBL" id="JABSTV010001688">
    <property type="protein sequence ID" value="KAH7932188.1"/>
    <property type="molecule type" value="Genomic_DNA"/>
</dbReference>
<evidence type="ECO:0000256" key="1">
    <source>
        <dbReference type="SAM" id="MobiDB-lite"/>
    </source>
</evidence>
<accession>A0A9D4PBK2</accession>
<reference evidence="2" key="2">
    <citation type="submission" date="2021-09" db="EMBL/GenBank/DDBJ databases">
        <authorList>
            <person name="Jia N."/>
            <person name="Wang J."/>
            <person name="Shi W."/>
            <person name="Du L."/>
            <person name="Sun Y."/>
            <person name="Zhan W."/>
            <person name="Jiang J."/>
            <person name="Wang Q."/>
            <person name="Zhang B."/>
            <person name="Ji P."/>
            <person name="Sakyi L.B."/>
            <person name="Cui X."/>
            <person name="Yuan T."/>
            <person name="Jiang B."/>
            <person name="Yang W."/>
            <person name="Lam T.T.-Y."/>
            <person name="Chang Q."/>
            <person name="Ding S."/>
            <person name="Wang X."/>
            <person name="Zhu J."/>
            <person name="Ruan X."/>
            <person name="Zhao L."/>
            <person name="Wei J."/>
            <person name="Que T."/>
            <person name="Du C."/>
            <person name="Cheng J."/>
            <person name="Dai P."/>
            <person name="Han X."/>
            <person name="Huang E."/>
            <person name="Gao Y."/>
            <person name="Liu J."/>
            <person name="Shao H."/>
            <person name="Ye R."/>
            <person name="Li L."/>
            <person name="Wei W."/>
            <person name="Wang X."/>
            <person name="Wang C."/>
            <person name="Huo Q."/>
            <person name="Li W."/>
            <person name="Guo W."/>
            <person name="Chen H."/>
            <person name="Chen S."/>
            <person name="Zhou L."/>
            <person name="Zhou L."/>
            <person name="Ni X."/>
            <person name="Tian J."/>
            <person name="Zhou Y."/>
            <person name="Sheng Y."/>
            <person name="Liu T."/>
            <person name="Pan Y."/>
            <person name="Xia L."/>
            <person name="Li J."/>
            <person name="Zhao F."/>
            <person name="Cao W."/>
        </authorList>
    </citation>
    <scope>NUCLEOTIDE SEQUENCE</scope>
    <source>
        <strain evidence="2">Rsan-2018</strain>
        <tissue evidence="2">Larvae</tissue>
    </source>
</reference>
<keyword evidence="3" id="KW-1185">Reference proteome</keyword>